<gene>
    <name evidence="2" type="ORF">KC19_VG034100</name>
</gene>
<dbReference type="GO" id="GO:0009264">
    <property type="term" value="P:deoxyribonucleotide catabolic process"/>
    <property type="evidence" value="ECO:0007669"/>
    <property type="project" value="InterPro"/>
</dbReference>
<dbReference type="InterPro" id="IPR052419">
    <property type="entry name" value="5_3-deoxyribonucleotidase-like"/>
</dbReference>
<accession>A0A8T0HLJ3</accession>
<dbReference type="Pfam" id="PF06941">
    <property type="entry name" value="NT5C"/>
    <property type="match status" value="1"/>
</dbReference>
<dbReference type="InterPro" id="IPR010708">
    <property type="entry name" value="5'(3')-deoxyribonucleotidase"/>
</dbReference>
<feature type="active site" description="Nucleophile" evidence="1">
    <location>
        <position position="150"/>
    </location>
</feature>
<evidence type="ECO:0000256" key="1">
    <source>
        <dbReference type="PIRSR" id="PIRSR610708-1"/>
    </source>
</evidence>
<name>A0A8T0HLJ3_CERPU</name>
<dbReference type="Proteomes" id="UP000822688">
    <property type="component" value="Chromosome V"/>
</dbReference>
<evidence type="ECO:0000313" key="2">
    <source>
        <dbReference type="EMBL" id="KAG0571687.1"/>
    </source>
</evidence>
<dbReference type="PANTHER" id="PTHR35134:SF2">
    <property type="entry name" value="NUCLEOTIDASE YQFW-RELATED"/>
    <property type="match status" value="1"/>
</dbReference>
<dbReference type="AlphaFoldDB" id="A0A8T0HLJ3"/>
<dbReference type="EMBL" id="CM026426">
    <property type="protein sequence ID" value="KAG0571687.1"/>
    <property type="molecule type" value="Genomic_DNA"/>
</dbReference>
<organism evidence="2 3">
    <name type="scientific">Ceratodon purpureus</name>
    <name type="common">Fire moss</name>
    <name type="synonym">Dicranum purpureum</name>
    <dbReference type="NCBI Taxonomy" id="3225"/>
    <lineage>
        <taxon>Eukaryota</taxon>
        <taxon>Viridiplantae</taxon>
        <taxon>Streptophyta</taxon>
        <taxon>Embryophyta</taxon>
        <taxon>Bryophyta</taxon>
        <taxon>Bryophytina</taxon>
        <taxon>Bryopsida</taxon>
        <taxon>Dicranidae</taxon>
        <taxon>Pseudoditrichales</taxon>
        <taxon>Ditrichaceae</taxon>
        <taxon>Ceratodon</taxon>
    </lineage>
</organism>
<feature type="active site" description="Proton donor" evidence="1">
    <location>
        <position position="152"/>
    </location>
</feature>
<dbReference type="PANTHER" id="PTHR35134">
    <property type="entry name" value="NUCLEOTIDASE YQFW-RELATED"/>
    <property type="match status" value="1"/>
</dbReference>
<evidence type="ECO:0000313" key="3">
    <source>
        <dbReference type="Proteomes" id="UP000822688"/>
    </source>
</evidence>
<dbReference type="InterPro" id="IPR023214">
    <property type="entry name" value="HAD_sf"/>
</dbReference>
<keyword evidence="3" id="KW-1185">Reference proteome</keyword>
<dbReference type="GO" id="GO:0008253">
    <property type="term" value="F:5'-nucleotidase activity"/>
    <property type="evidence" value="ECO:0007669"/>
    <property type="project" value="InterPro"/>
</dbReference>
<dbReference type="Gene3D" id="3.40.50.1000">
    <property type="entry name" value="HAD superfamily/HAD-like"/>
    <property type="match status" value="1"/>
</dbReference>
<sequence>MAILARSSHCGCCGNTVWTAVPMSRWIDGPASCRPLTSQFTKVARIHIRRRNVKRTRMCPFQSCSGGKWTNSRGGEGRRRSDAVPMALYTNLAKLEQARKQGAGLITDSQISETSSDLFLEAEASTNQELRLGVAGKSISHSKLLRVGVDVDEVLGNFLSSLNTFIAEEYLLQHNMSEYYVYDFMKIWNCSQTEANDRVHAFFESEHFNSGIIPIPGAYQTLRQLASDCHLVVVTSRQHVIRQSTMDWINLHYEGLFKEVHFGNHFALEGEARSKSEICRSLGIEVLIDDNPRYAMECADHGIEVLLFDLHGDYPWSKTAQGPTHPLITRVHDWSEVEQALRPRFQ</sequence>
<protein>
    <submittedName>
        <fullName evidence="2">Uncharacterized protein</fullName>
    </submittedName>
</protein>
<proteinExistence type="predicted"/>
<dbReference type="SUPFAM" id="SSF56784">
    <property type="entry name" value="HAD-like"/>
    <property type="match status" value="1"/>
</dbReference>
<reference evidence="2" key="1">
    <citation type="submission" date="2020-06" db="EMBL/GenBank/DDBJ databases">
        <title>WGS assembly of Ceratodon purpureus strain R40.</title>
        <authorList>
            <person name="Carey S.B."/>
            <person name="Jenkins J."/>
            <person name="Shu S."/>
            <person name="Lovell J.T."/>
            <person name="Sreedasyam A."/>
            <person name="Maumus F."/>
            <person name="Tiley G.P."/>
            <person name="Fernandez-Pozo N."/>
            <person name="Barry K."/>
            <person name="Chen C."/>
            <person name="Wang M."/>
            <person name="Lipzen A."/>
            <person name="Daum C."/>
            <person name="Saski C.A."/>
            <person name="Payton A.C."/>
            <person name="Mcbreen J.C."/>
            <person name="Conrad R.E."/>
            <person name="Kollar L.M."/>
            <person name="Olsson S."/>
            <person name="Huttunen S."/>
            <person name="Landis J.B."/>
            <person name="Wickett N.J."/>
            <person name="Johnson M.G."/>
            <person name="Rensing S.A."/>
            <person name="Grimwood J."/>
            <person name="Schmutz J."/>
            <person name="Mcdaniel S.F."/>
        </authorList>
    </citation>
    <scope>NUCLEOTIDE SEQUENCE</scope>
    <source>
        <strain evidence="2">R40</strain>
    </source>
</reference>
<dbReference type="InterPro" id="IPR036412">
    <property type="entry name" value="HAD-like_sf"/>
</dbReference>
<comment type="caution">
    <text evidence="2">The sequence shown here is derived from an EMBL/GenBank/DDBJ whole genome shotgun (WGS) entry which is preliminary data.</text>
</comment>